<evidence type="ECO:0000313" key="1">
    <source>
        <dbReference type="EMBL" id="GAA5501340.1"/>
    </source>
</evidence>
<comment type="caution">
    <text evidence="1">The sequence shown here is derived from an EMBL/GenBank/DDBJ whole genome shotgun (WGS) entry which is preliminary data.</text>
</comment>
<accession>A0ABP9V9Z2</accession>
<keyword evidence="2" id="KW-1185">Reference proteome</keyword>
<sequence>MCEVNVSRQHALGGVFFMQRAERRGQSASLFLALGPLHSALCGVKS</sequence>
<reference evidence="1 2" key="1">
    <citation type="submission" date="2024-02" db="EMBL/GenBank/DDBJ databases">
        <title>Deinococcus xinjiangensis NBRC 107630.</title>
        <authorList>
            <person name="Ichikawa N."/>
            <person name="Katano-Makiyama Y."/>
            <person name="Hidaka K."/>
        </authorList>
    </citation>
    <scope>NUCLEOTIDE SEQUENCE [LARGE SCALE GENOMIC DNA]</scope>
    <source>
        <strain evidence="1 2">NBRC 107630</strain>
    </source>
</reference>
<name>A0ABP9V9Z2_9DEIO</name>
<dbReference type="Proteomes" id="UP001458946">
    <property type="component" value="Unassembled WGS sequence"/>
</dbReference>
<gene>
    <name evidence="1" type="ORF">Dxin01_01072</name>
</gene>
<protein>
    <submittedName>
        <fullName evidence="1">Uncharacterized protein</fullName>
    </submittedName>
</protein>
<organism evidence="1 2">
    <name type="scientific">Deinococcus xinjiangensis</name>
    <dbReference type="NCBI Taxonomy" id="457454"/>
    <lineage>
        <taxon>Bacteria</taxon>
        <taxon>Thermotogati</taxon>
        <taxon>Deinococcota</taxon>
        <taxon>Deinococci</taxon>
        <taxon>Deinococcales</taxon>
        <taxon>Deinococcaceae</taxon>
        <taxon>Deinococcus</taxon>
    </lineage>
</organism>
<dbReference type="EMBL" id="BAABRN010000008">
    <property type="protein sequence ID" value="GAA5501340.1"/>
    <property type="molecule type" value="Genomic_DNA"/>
</dbReference>
<evidence type="ECO:0000313" key="2">
    <source>
        <dbReference type="Proteomes" id="UP001458946"/>
    </source>
</evidence>
<proteinExistence type="predicted"/>